<organism evidence="1 2">
    <name type="scientific">Paenochrobactrum gallinarii</name>
    <dbReference type="NCBI Taxonomy" id="643673"/>
    <lineage>
        <taxon>Bacteria</taxon>
        <taxon>Pseudomonadati</taxon>
        <taxon>Pseudomonadota</taxon>
        <taxon>Alphaproteobacteria</taxon>
        <taxon>Hyphomicrobiales</taxon>
        <taxon>Brucellaceae</taxon>
        <taxon>Paenochrobactrum</taxon>
    </lineage>
</organism>
<reference evidence="1 2" key="1">
    <citation type="submission" date="2020-08" db="EMBL/GenBank/DDBJ databases">
        <title>Genomic Encyclopedia of Type Strains, Phase IV (KMG-IV): sequencing the most valuable type-strain genomes for metagenomic binning, comparative biology and taxonomic classification.</title>
        <authorList>
            <person name="Goeker M."/>
        </authorList>
    </citation>
    <scope>NUCLEOTIDE SEQUENCE [LARGE SCALE GENOMIC DNA]</scope>
    <source>
        <strain evidence="1 2">DSM 22336</strain>
    </source>
</reference>
<sequence>MSKSTHPPFRFRDLRAALCLMAVGGIALLGAMLTPTGINYQYGIVLPMWSDLGETLAMVGQANGEIISINDKTGIALVYSDEDDFVSKIYEAGAWLVFEPLELGGCISFGESYGA</sequence>
<evidence type="ECO:0000313" key="1">
    <source>
        <dbReference type="EMBL" id="MBB6262467.1"/>
    </source>
</evidence>
<dbReference type="AlphaFoldDB" id="A0A841M137"/>
<comment type="caution">
    <text evidence="1">The sequence shown here is derived from an EMBL/GenBank/DDBJ whole genome shotgun (WGS) entry which is preliminary data.</text>
</comment>
<accession>A0A841M137</accession>
<gene>
    <name evidence="1" type="ORF">FHS77_003042</name>
</gene>
<dbReference type="Proteomes" id="UP000555393">
    <property type="component" value="Unassembled WGS sequence"/>
</dbReference>
<proteinExistence type="predicted"/>
<dbReference type="RefSeq" id="WP_184224698.1">
    <property type="nucleotide sequence ID" value="NZ_JACIIU010000032.1"/>
</dbReference>
<name>A0A841M137_9HYPH</name>
<dbReference type="EMBL" id="JACIIU010000032">
    <property type="protein sequence ID" value="MBB6262467.1"/>
    <property type="molecule type" value="Genomic_DNA"/>
</dbReference>
<protein>
    <submittedName>
        <fullName evidence="1">Uncharacterized protein</fullName>
    </submittedName>
</protein>
<evidence type="ECO:0000313" key="2">
    <source>
        <dbReference type="Proteomes" id="UP000555393"/>
    </source>
</evidence>
<keyword evidence="2" id="KW-1185">Reference proteome</keyword>